<evidence type="ECO:0000313" key="2">
    <source>
        <dbReference type="EMBL" id="OWK02387.1"/>
    </source>
</evidence>
<feature type="non-terminal residue" evidence="2">
    <location>
        <position position="259"/>
    </location>
</feature>
<sequence>SVCRQLPFRVPAVPINHVSLVPRSAPTPARCCPAVGTLYNTNTLEAFKAADKKLLLEEAANEVSWETQCTHCLVHGPAGMQLQTKCLTLSQKLACTRHSSALRAFCSGGWIWESIKSGAALDNPVLLNKFLLLTFADLKKYHFYYWFCSPALCLPESIPLIQGPVGLDQWFLPKQIQALEHAYDDLCQTEGVPALPYFLIKYDETTVLVSSLKHYRVSLGPFTFPVPLTEQELKTPAFGPRARFPASSSPVVLMSHCSR</sequence>
<reference evidence="2 3" key="1">
    <citation type="journal article" date="2018" name="Mol. Genet. Genomics">
        <title>The red deer Cervus elaphus genome CerEla1.0: sequencing, annotating, genes, and chromosomes.</title>
        <authorList>
            <person name="Bana N.A."/>
            <person name="Nyiri A."/>
            <person name="Nagy J."/>
            <person name="Frank K."/>
            <person name="Nagy T."/>
            <person name="Steger V."/>
            <person name="Schiller M."/>
            <person name="Lakatos P."/>
            <person name="Sugar L."/>
            <person name="Horn P."/>
            <person name="Barta E."/>
            <person name="Orosz L."/>
        </authorList>
    </citation>
    <scope>NUCLEOTIDE SEQUENCE [LARGE SCALE GENOMIC DNA]</scope>
    <source>
        <strain evidence="2">Hungarian</strain>
    </source>
</reference>
<dbReference type="AlphaFoldDB" id="A0A212C8R1"/>
<dbReference type="InterPro" id="IPR042522">
    <property type="entry name" value="Atg7_N_1"/>
</dbReference>
<evidence type="ECO:0000313" key="3">
    <source>
        <dbReference type="Proteomes" id="UP000242450"/>
    </source>
</evidence>
<dbReference type="EMBL" id="MKHE01000024">
    <property type="protein sequence ID" value="OWK02387.1"/>
    <property type="molecule type" value="Genomic_DNA"/>
</dbReference>
<proteinExistence type="predicted"/>
<accession>A0A212C8R1</accession>
<keyword evidence="3" id="KW-1185">Reference proteome</keyword>
<feature type="non-terminal residue" evidence="2">
    <location>
        <position position="1"/>
    </location>
</feature>
<comment type="caution">
    <text evidence="2">The sequence shown here is derived from an EMBL/GenBank/DDBJ whole genome shotgun (WGS) entry which is preliminary data.</text>
</comment>
<evidence type="ECO:0000259" key="1">
    <source>
        <dbReference type="Pfam" id="PF16420"/>
    </source>
</evidence>
<feature type="domain" description="Ubiquitin-like modifier-activating enzyme Atg7 N-terminal" evidence="1">
    <location>
        <begin position="17"/>
        <end position="216"/>
    </location>
</feature>
<gene>
    <name evidence="2" type="ORF">Celaphus_00010638</name>
</gene>
<dbReference type="Proteomes" id="UP000242450">
    <property type="component" value="Chromosome 24"/>
</dbReference>
<name>A0A212C8R1_CEREH</name>
<protein>
    <recommendedName>
        <fullName evidence="1">Ubiquitin-like modifier-activating enzyme Atg7 N-terminal domain-containing protein</fullName>
    </recommendedName>
</protein>
<dbReference type="Gene3D" id="3.40.140.70">
    <property type="entry name" value="Ubiquitin-like modifier-activating enzyme ATG7 N-terminal domain"/>
    <property type="match status" value="1"/>
</dbReference>
<dbReference type="OrthoDB" id="338614at2759"/>
<organism evidence="2 3">
    <name type="scientific">Cervus elaphus hippelaphus</name>
    <name type="common">European red deer</name>
    <dbReference type="NCBI Taxonomy" id="46360"/>
    <lineage>
        <taxon>Eukaryota</taxon>
        <taxon>Metazoa</taxon>
        <taxon>Chordata</taxon>
        <taxon>Craniata</taxon>
        <taxon>Vertebrata</taxon>
        <taxon>Euteleostomi</taxon>
        <taxon>Mammalia</taxon>
        <taxon>Eutheria</taxon>
        <taxon>Laurasiatheria</taxon>
        <taxon>Artiodactyla</taxon>
        <taxon>Ruminantia</taxon>
        <taxon>Pecora</taxon>
        <taxon>Cervidae</taxon>
        <taxon>Cervinae</taxon>
        <taxon>Cervus</taxon>
    </lineage>
</organism>
<dbReference type="InterPro" id="IPR032197">
    <property type="entry name" value="Atg7_N"/>
</dbReference>
<dbReference type="Pfam" id="PF16420">
    <property type="entry name" value="ATG7_N"/>
    <property type="match status" value="1"/>
</dbReference>